<dbReference type="Proteomes" id="UP001162131">
    <property type="component" value="Unassembled WGS sequence"/>
</dbReference>
<evidence type="ECO:0000256" key="5">
    <source>
        <dbReference type="ARBA" id="ARBA00022737"/>
    </source>
</evidence>
<evidence type="ECO:0008006" key="15">
    <source>
        <dbReference type="Google" id="ProtNLM"/>
    </source>
</evidence>
<dbReference type="Gene3D" id="1.50.40.10">
    <property type="entry name" value="Mitochondrial carrier domain"/>
    <property type="match status" value="1"/>
</dbReference>
<proteinExistence type="inferred from homology"/>
<protein>
    <recommendedName>
        <fullName evidence="15">Mitochondrial 2-oxoglutarate/malate carrier protein</fullName>
    </recommendedName>
</protein>
<sequence length="298" mass="33203">MSGDKKPSIIKNYIIGGAAGMIATSVVQPIDFVKVQLQIKGEGVKGARPNPFTILKQTISEFGVRRLYTGLDSALLRQATYTTTRMGTYKSLMDWGAEMNKGVVPAWQKGAYSLFAGGFAALIGNPADLALIRMQSDHTLPEAQRRHYTGVVNALSRIIKEEGFFSMWRGSTPTIYRAMAINFGMLGPYDQAKEMLTKNFGEFNGIRIASSFIAAFFACVFSLPFDNVKTKFQRMAKKPDGTYPYKSFMDCFMRSLRNEGFLGYYVGFSTYVVRIAPHAIITLLSVDFLNSIFNKPKK</sequence>
<comment type="subcellular location">
    <subcellularLocation>
        <location evidence="1">Mitochondrion inner membrane</location>
        <topology evidence="1">Multi-pass membrane protein</topology>
    </subcellularLocation>
</comment>
<evidence type="ECO:0000256" key="8">
    <source>
        <dbReference type="ARBA" id="ARBA00023128"/>
    </source>
</evidence>
<comment type="caution">
    <text evidence="13">The sequence shown here is derived from an EMBL/GenBank/DDBJ whole genome shotgun (WGS) entry which is preliminary data.</text>
</comment>
<evidence type="ECO:0000256" key="3">
    <source>
        <dbReference type="ARBA" id="ARBA00022448"/>
    </source>
</evidence>
<dbReference type="Pfam" id="PF00153">
    <property type="entry name" value="Mito_carr"/>
    <property type="match status" value="3"/>
</dbReference>
<keyword evidence="9 10" id="KW-0472">Membrane</keyword>
<evidence type="ECO:0000256" key="1">
    <source>
        <dbReference type="ARBA" id="ARBA00004448"/>
    </source>
</evidence>
<dbReference type="GO" id="GO:0055085">
    <property type="term" value="P:transmembrane transport"/>
    <property type="evidence" value="ECO:0007669"/>
    <property type="project" value="InterPro"/>
</dbReference>
<dbReference type="SUPFAM" id="SSF103506">
    <property type="entry name" value="Mitochondrial carrier"/>
    <property type="match status" value="1"/>
</dbReference>
<keyword evidence="7 12" id="KW-1133">Transmembrane helix</keyword>
<dbReference type="AlphaFoldDB" id="A0AAU9JW84"/>
<evidence type="ECO:0000256" key="2">
    <source>
        <dbReference type="ARBA" id="ARBA00006375"/>
    </source>
</evidence>
<dbReference type="InterPro" id="IPR023395">
    <property type="entry name" value="MCP_dom_sf"/>
</dbReference>
<dbReference type="InterPro" id="IPR018108">
    <property type="entry name" value="MCP_transmembrane"/>
</dbReference>
<dbReference type="GO" id="GO:0005743">
    <property type="term" value="C:mitochondrial inner membrane"/>
    <property type="evidence" value="ECO:0007669"/>
    <property type="project" value="UniProtKB-SubCell"/>
</dbReference>
<accession>A0AAU9JW84</accession>
<evidence type="ECO:0000256" key="6">
    <source>
        <dbReference type="ARBA" id="ARBA00022792"/>
    </source>
</evidence>
<dbReference type="FunFam" id="1.50.40.10:FF:000009">
    <property type="entry name" value="Mitochondrial 2-oxoglutarate/malate carrier protein"/>
    <property type="match status" value="1"/>
</dbReference>
<dbReference type="PRINTS" id="PR00926">
    <property type="entry name" value="MITOCARRIER"/>
</dbReference>
<evidence type="ECO:0000256" key="10">
    <source>
        <dbReference type="PROSITE-ProRule" id="PRU00282"/>
    </source>
</evidence>
<evidence type="ECO:0000313" key="14">
    <source>
        <dbReference type="Proteomes" id="UP001162131"/>
    </source>
</evidence>
<evidence type="ECO:0000313" key="13">
    <source>
        <dbReference type="EMBL" id="CAG9325154.1"/>
    </source>
</evidence>
<keyword evidence="5" id="KW-0677">Repeat</keyword>
<dbReference type="PROSITE" id="PS50920">
    <property type="entry name" value="SOLCAR"/>
    <property type="match status" value="3"/>
</dbReference>
<keyword evidence="14" id="KW-1185">Reference proteome</keyword>
<evidence type="ECO:0000256" key="12">
    <source>
        <dbReference type="SAM" id="Phobius"/>
    </source>
</evidence>
<keyword evidence="4 10" id="KW-0812">Transmembrane</keyword>
<keyword evidence="6" id="KW-0999">Mitochondrion inner membrane</keyword>
<evidence type="ECO:0000256" key="7">
    <source>
        <dbReference type="ARBA" id="ARBA00022989"/>
    </source>
</evidence>
<feature type="repeat" description="Solcar" evidence="10">
    <location>
        <begin position="7"/>
        <end position="95"/>
    </location>
</feature>
<gene>
    <name evidence="13" type="ORF">BSTOLATCC_MIC37900</name>
</gene>
<dbReference type="InterPro" id="IPR002067">
    <property type="entry name" value="MCP"/>
</dbReference>
<feature type="transmembrane region" description="Helical" evidence="12">
    <location>
        <begin position="205"/>
        <end position="225"/>
    </location>
</feature>
<comment type="similarity">
    <text evidence="2 11">Belongs to the mitochondrial carrier (TC 2.A.29) family.</text>
</comment>
<keyword evidence="3 11" id="KW-0813">Transport</keyword>
<dbReference type="InterPro" id="IPR050391">
    <property type="entry name" value="Mito_Metabolite_Transporter"/>
</dbReference>
<organism evidence="13 14">
    <name type="scientific">Blepharisma stoltei</name>
    <dbReference type="NCBI Taxonomy" id="1481888"/>
    <lineage>
        <taxon>Eukaryota</taxon>
        <taxon>Sar</taxon>
        <taxon>Alveolata</taxon>
        <taxon>Ciliophora</taxon>
        <taxon>Postciliodesmatophora</taxon>
        <taxon>Heterotrichea</taxon>
        <taxon>Heterotrichida</taxon>
        <taxon>Blepharismidae</taxon>
        <taxon>Blepharisma</taxon>
    </lineage>
</organism>
<dbReference type="PANTHER" id="PTHR45618">
    <property type="entry name" value="MITOCHONDRIAL DICARBOXYLATE CARRIER-RELATED"/>
    <property type="match status" value="1"/>
</dbReference>
<keyword evidence="8" id="KW-0496">Mitochondrion</keyword>
<reference evidence="13" key="1">
    <citation type="submission" date="2021-09" db="EMBL/GenBank/DDBJ databases">
        <authorList>
            <consortium name="AG Swart"/>
            <person name="Singh M."/>
            <person name="Singh A."/>
            <person name="Seah K."/>
            <person name="Emmerich C."/>
        </authorList>
    </citation>
    <scope>NUCLEOTIDE SEQUENCE</scope>
    <source>
        <strain evidence="13">ATCC30299</strain>
    </source>
</reference>
<evidence type="ECO:0000256" key="4">
    <source>
        <dbReference type="ARBA" id="ARBA00022692"/>
    </source>
</evidence>
<evidence type="ECO:0000256" key="11">
    <source>
        <dbReference type="RuleBase" id="RU000488"/>
    </source>
</evidence>
<feature type="repeat" description="Solcar" evidence="10">
    <location>
        <begin position="104"/>
        <end position="195"/>
    </location>
</feature>
<dbReference type="EMBL" id="CAJZBQ010000037">
    <property type="protein sequence ID" value="CAG9325154.1"/>
    <property type="molecule type" value="Genomic_DNA"/>
</dbReference>
<feature type="transmembrane region" description="Helical" evidence="12">
    <location>
        <begin position="262"/>
        <end position="289"/>
    </location>
</feature>
<feature type="repeat" description="Solcar" evidence="10">
    <location>
        <begin position="202"/>
        <end position="292"/>
    </location>
</feature>
<name>A0AAU9JW84_9CILI</name>
<evidence type="ECO:0000256" key="9">
    <source>
        <dbReference type="ARBA" id="ARBA00023136"/>
    </source>
</evidence>